<reference evidence="4 5" key="1">
    <citation type="submission" date="2019-06" db="EMBL/GenBank/DDBJ databases">
        <title>Sequencing the genomes of 1000 actinobacteria strains.</title>
        <authorList>
            <person name="Klenk H.-P."/>
        </authorList>
    </citation>
    <scope>NUCLEOTIDE SEQUENCE [LARGE SCALE GENOMIC DNA]</scope>
    <source>
        <strain evidence="4 5">DSM 12335</strain>
    </source>
</reference>
<keyword evidence="4" id="KW-0808">Transferase</keyword>
<dbReference type="Gene3D" id="3.40.50.10320">
    <property type="entry name" value="LmbE-like"/>
    <property type="match status" value="1"/>
</dbReference>
<sequence length="638" mass="72076">MDTSIVRTAHDLSALREEWEHLETHDPATPFYVTHRFVDAWWQAYADAPGIELRVVVVRHNDQVVGIGPFSVRKQTRQGKPTRVLRWASHGDYMDVLLAPGAHRATVCREIVEAATRSDVQRVHLGNVRTPGNLANHLLKTDHNPEFTLHVENPFLDLTPYADLDDFVDRAGLPSHARKYRNKLFRERDVTFRVFAGNEDNILERLGALHIAEKDFLVNERSRKERHSLFEDDARTSLVRSIFENPQAAVTFGYEDADHNLLGYRTCFRHGRTLLSWNSAYHPDLDAYRLGKVIQIDILEHLLSVPVEQREVDIFDFGAGRYAWKFEWTDDFRPTYQWRRNLVPDAPPAPKATAPRKSTTSREPAPKAAVTDRSAKPSPAKSAELAARADAERQPGSPLRRAVREVRVVAQDTRSALRRRTNPPTIWYIPHPDDETIFMGGSIHRTRDRRNILVLLTRGGASTALAKVNAKLLDPLDAAGFMAGRGTEMAAALTELGVRSRNVVRHDLPDGSVDSDAVLDIIRDLATRYPRAEHRTMSYLDPHRDHAAAGRALRQAYREGIVSDAVFHLPVPLVRGDLGSRAPLGTRDVAAKRRALSQYQVWDPRRGRYAIGGTSVSKLIRDQLSNPTERVHGPDYEP</sequence>
<dbReference type="GO" id="GO:0016137">
    <property type="term" value="P:glycoside metabolic process"/>
    <property type="evidence" value="ECO:0007669"/>
    <property type="project" value="UniProtKB-ARBA"/>
</dbReference>
<organism evidence="4 5">
    <name type="scientific">Ornithinicoccus hortensis</name>
    <dbReference type="NCBI Taxonomy" id="82346"/>
    <lineage>
        <taxon>Bacteria</taxon>
        <taxon>Bacillati</taxon>
        <taxon>Actinomycetota</taxon>
        <taxon>Actinomycetes</taxon>
        <taxon>Micrococcales</taxon>
        <taxon>Intrasporangiaceae</taxon>
        <taxon>Ornithinicoccus</taxon>
    </lineage>
</organism>
<dbReference type="GO" id="GO:0016811">
    <property type="term" value="F:hydrolase activity, acting on carbon-nitrogen (but not peptide) bonds, in linear amides"/>
    <property type="evidence" value="ECO:0007669"/>
    <property type="project" value="TreeGrafter"/>
</dbReference>
<feature type="domain" description="BioF2-like acetyltransferase" evidence="3">
    <location>
        <begin position="177"/>
        <end position="325"/>
    </location>
</feature>
<dbReference type="RefSeq" id="WP_141783367.1">
    <property type="nucleotide sequence ID" value="NZ_BAAAIK010000008.1"/>
</dbReference>
<dbReference type="Pfam" id="PF13480">
    <property type="entry name" value="Acetyltransf_6"/>
    <property type="match status" value="1"/>
</dbReference>
<dbReference type="OrthoDB" id="1754135at2"/>
<dbReference type="PANTHER" id="PTHR12993">
    <property type="entry name" value="N-ACETYLGLUCOSAMINYL-PHOSPHATIDYLINOSITOL DE-N-ACETYLASE-RELATED"/>
    <property type="match status" value="1"/>
</dbReference>
<dbReference type="EMBL" id="VFOP01000001">
    <property type="protein sequence ID" value="TQL49060.1"/>
    <property type="molecule type" value="Genomic_DNA"/>
</dbReference>
<dbReference type="InterPro" id="IPR003737">
    <property type="entry name" value="GlcNAc_PI_deacetylase-related"/>
</dbReference>
<evidence type="ECO:0000259" key="3">
    <source>
        <dbReference type="Pfam" id="PF13480"/>
    </source>
</evidence>
<dbReference type="InterPro" id="IPR024078">
    <property type="entry name" value="LmbE-like_dom_sf"/>
</dbReference>
<evidence type="ECO:0000313" key="4">
    <source>
        <dbReference type="EMBL" id="TQL49060.1"/>
    </source>
</evidence>
<evidence type="ECO:0000313" key="5">
    <source>
        <dbReference type="Proteomes" id="UP000319516"/>
    </source>
</evidence>
<evidence type="ECO:0000256" key="2">
    <source>
        <dbReference type="SAM" id="MobiDB-lite"/>
    </source>
</evidence>
<accession>A0A542YLV0</accession>
<gene>
    <name evidence="4" type="ORF">FB467_0125</name>
</gene>
<dbReference type="Proteomes" id="UP000319516">
    <property type="component" value="Unassembled WGS sequence"/>
</dbReference>
<keyword evidence="1" id="KW-0862">Zinc</keyword>
<dbReference type="Pfam" id="PF02585">
    <property type="entry name" value="PIG-L"/>
    <property type="match status" value="1"/>
</dbReference>
<dbReference type="InterPro" id="IPR038740">
    <property type="entry name" value="BioF2-like_GNAT_dom"/>
</dbReference>
<dbReference type="InterPro" id="IPR016181">
    <property type="entry name" value="Acyl_CoA_acyltransferase"/>
</dbReference>
<dbReference type="SUPFAM" id="SSF102588">
    <property type="entry name" value="LmbE-like"/>
    <property type="match status" value="1"/>
</dbReference>
<dbReference type="GO" id="GO:0016740">
    <property type="term" value="F:transferase activity"/>
    <property type="evidence" value="ECO:0007669"/>
    <property type="project" value="UniProtKB-KW"/>
</dbReference>
<keyword evidence="5" id="KW-1185">Reference proteome</keyword>
<evidence type="ECO:0000256" key="1">
    <source>
        <dbReference type="ARBA" id="ARBA00022833"/>
    </source>
</evidence>
<protein>
    <submittedName>
        <fullName evidence="4">CelD/BcsL family acetyltransferase involved in cellulose biosynthesis</fullName>
    </submittedName>
</protein>
<proteinExistence type="predicted"/>
<dbReference type="PANTHER" id="PTHR12993:SF11">
    <property type="entry name" value="N-ACETYLGLUCOSAMINYL-PHOSPHATIDYLINOSITOL DE-N-ACETYLASE"/>
    <property type="match status" value="1"/>
</dbReference>
<dbReference type="AlphaFoldDB" id="A0A542YLV0"/>
<name>A0A542YLV0_9MICO</name>
<dbReference type="SUPFAM" id="SSF55729">
    <property type="entry name" value="Acyl-CoA N-acyltransferases (Nat)"/>
    <property type="match status" value="1"/>
</dbReference>
<comment type="caution">
    <text evidence="4">The sequence shown here is derived from an EMBL/GenBank/DDBJ whole genome shotgun (WGS) entry which is preliminary data.</text>
</comment>
<feature type="region of interest" description="Disordered" evidence="2">
    <location>
        <begin position="341"/>
        <end position="402"/>
    </location>
</feature>